<organism evidence="1 2">
    <name type="scientific">Coprothermobacter proteolyticus (strain ATCC 35245 / DSM 5265 / OCM 4 / BT)</name>
    <dbReference type="NCBI Taxonomy" id="309798"/>
    <lineage>
        <taxon>Bacteria</taxon>
        <taxon>Pseudomonadati</taxon>
        <taxon>Coprothermobacterota</taxon>
        <taxon>Coprothermobacteria</taxon>
        <taxon>Coprothermobacterales</taxon>
        <taxon>Coprothermobacteraceae</taxon>
        <taxon>Coprothermobacter</taxon>
    </lineage>
</organism>
<reference evidence="2" key="1">
    <citation type="submission" date="2008-08" db="EMBL/GenBank/DDBJ databases">
        <title>The complete genome sequence of Coprothermobacter proteolyticus strain ATCC 5245 / DSM 5265 / BT.</title>
        <authorList>
            <person name="Dodson R.J."/>
            <person name="Durkin A.S."/>
            <person name="Wu M."/>
            <person name="Eisen J."/>
            <person name="Sutton G."/>
        </authorList>
    </citation>
    <scope>NUCLEOTIDE SEQUENCE [LARGE SCALE GENOMIC DNA]</scope>
    <source>
        <strain evidence="2">ATCC 35245 / DSM 5265 / OCM 4 / BT</strain>
    </source>
</reference>
<evidence type="ECO:0000313" key="1">
    <source>
        <dbReference type="EMBL" id="ACI18021.1"/>
    </source>
</evidence>
<accession>B5Y623</accession>
<gene>
    <name evidence="1" type="ordered locus">COPRO5265_1435</name>
</gene>
<name>B5Y623_COPPD</name>
<dbReference type="Proteomes" id="UP000001732">
    <property type="component" value="Chromosome"/>
</dbReference>
<reference evidence="1 2" key="2">
    <citation type="journal article" date="2014" name="Genome Announc.">
        <title>Complete Genome Sequence of Coprothermobacter proteolyticus DSM 5265.</title>
        <authorList>
            <person name="Alexiev A."/>
            <person name="Coil D.A."/>
            <person name="Badger J.H."/>
            <person name="Enticknap J."/>
            <person name="Ward N."/>
            <person name="Robb F.T."/>
            <person name="Eisen J.A."/>
        </authorList>
    </citation>
    <scope>NUCLEOTIDE SEQUENCE [LARGE SCALE GENOMIC DNA]</scope>
    <source>
        <strain evidence="2">ATCC 35245 / DSM 5265 / OCM 4 / BT</strain>
    </source>
</reference>
<sequence>MIIIIRMNGSESKFKRFLNTEEELEAFYSEVVSTVQSDLAQQVYTAHRSTK</sequence>
<protein>
    <submittedName>
        <fullName evidence="1">Uncharacterized protein</fullName>
    </submittedName>
</protein>
<keyword evidence="2" id="KW-1185">Reference proteome</keyword>
<proteinExistence type="predicted"/>
<dbReference type="EMBL" id="CP001145">
    <property type="protein sequence ID" value="ACI18021.1"/>
    <property type="molecule type" value="Genomic_DNA"/>
</dbReference>
<evidence type="ECO:0000313" key="2">
    <source>
        <dbReference type="Proteomes" id="UP000001732"/>
    </source>
</evidence>
<dbReference type="AlphaFoldDB" id="B5Y623"/>